<dbReference type="GO" id="GO:0016075">
    <property type="term" value="P:rRNA catabolic process"/>
    <property type="evidence" value="ECO:0007669"/>
    <property type="project" value="TreeGrafter"/>
</dbReference>
<accession>A0A3N5ADM1</accession>
<dbReference type="EMBL" id="RKRE01000003">
    <property type="protein sequence ID" value="RPF42653.1"/>
    <property type="molecule type" value="Genomic_DNA"/>
</dbReference>
<dbReference type="OrthoDB" id="164456at2"/>
<evidence type="ECO:0000259" key="1">
    <source>
        <dbReference type="Pfam" id="PF01850"/>
    </source>
</evidence>
<dbReference type="Pfam" id="PF01850">
    <property type="entry name" value="PIN"/>
    <property type="match status" value="1"/>
</dbReference>
<dbReference type="InterPro" id="IPR002716">
    <property type="entry name" value="PIN_dom"/>
</dbReference>
<keyword evidence="3" id="KW-1185">Reference proteome</keyword>
<sequence length="139" mass="15709">MIMVDTGAWYAVCDASDTNHQRAKAFYEKVAGVIPLVTTDAILAETWTLLAARLGRPAAVTFWETLREARVPVITLQEADIEVAWQIINAFPDQTFSFTDATTFAAMERLGIEQVFTFDHHFFVYRYGPGRRKAFNCVP</sequence>
<feature type="domain" description="PIN" evidence="1">
    <location>
        <begin position="2"/>
        <end position="122"/>
    </location>
</feature>
<evidence type="ECO:0000313" key="2">
    <source>
        <dbReference type="EMBL" id="RPF42653.1"/>
    </source>
</evidence>
<dbReference type="InterPro" id="IPR029060">
    <property type="entry name" value="PIN-like_dom_sf"/>
</dbReference>
<reference evidence="2 3" key="1">
    <citation type="submission" date="2018-11" db="EMBL/GenBank/DDBJ databases">
        <title>Genomic Encyclopedia of Type Strains, Phase IV (KMG-IV): sequencing the most valuable type-strain genomes for metagenomic binning, comparative biology and taxonomic classification.</title>
        <authorList>
            <person name="Goeker M."/>
        </authorList>
    </citation>
    <scope>NUCLEOTIDE SEQUENCE [LARGE SCALE GENOMIC DNA]</scope>
    <source>
        <strain evidence="2 3">DSM 102936</strain>
    </source>
</reference>
<name>A0A3N5ADM1_9THEO</name>
<dbReference type="InterPro" id="IPR039018">
    <property type="entry name" value="VapC20-like"/>
</dbReference>
<dbReference type="PANTHER" id="PTHR42188:SF1">
    <property type="entry name" value="23S RRNA-SPECIFIC ENDONUCLEASE VAPC20"/>
    <property type="match status" value="1"/>
</dbReference>
<dbReference type="PANTHER" id="PTHR42188">
    <property type="entry name" value="23S RRNA-SPECIFIC ENDONUCLEASE VAPC20"/>
    <property type="match status" value="1"/>
</dbReference>
<evidence type="ECO:0000313" key="3">
    <source>
        <dbReference type="Proteomes" id="UP000282654"/>
    </source>
</evidence>
<protein>
    <submittedName>
        <fullName evidence="2">Putative nucleic acid-binding protein</fullName>
    </submittedName>
</protein>
<dbReference type="SUPFAM" id="SSF88723">
    <property type="entry name" value="PIN domain-like"/>
    <property type="match status" value="1"/>
</dbReference>
<organism evidence="2 3">
    <name type="scientific">Thermodesulfitimonas autotrophica</name>
    <dbReference type="NCBI Taxonomy" id="1894989"/>
    <lineage>
        <taxon>Bacteria</taxon>
        <taxon>Bacillati</taxon>
        <taxon>Bacillota</taxon>
        <taxon>Clostridia</taxon>
        <taxon>Thermoanaerobacterales</taxon>
        <taxon>Thermoanaerobacteraceae</taxon>
        <taxon>Thermodesulfitimonas</taxon>
    </lineage>
</organism>
<proteinExistence type="predicted"/>
<gene>
    <name evidence="2" type="ORF">EDD75_1758</name>
</gene>
<dbReference type="Proteomes" id="UP000282654">
    <property type="component" value="Unassembled WGS sequence"/>
</dbReference>
<dbReference type="GO" id="GO:0004521">
    <property type="term" value="F:RNA endonuclease activity"/>
    <property type="evidence" value="ECO:0007669"/>
    <property type="project" value="InterPro"/>
</dbReference>
<dbReference type="Gene3D" id="3.40.50.1010">
    <property type="entry name" value="5'-nuclease"/>
    <property type="match status" value="1"/>
</dbReference>
<dbReference type="AlphaFoldDB" id="A0A3N5ADM1"/>
<comment type="caution">
    <text evidence="2">The sequence shown here is derived from an EMBL/GenBank/DDBJ whole genome shotgun (WGS) entry which is preliminary data.</text>
</comment>